<evidence type="ECO:0000313" key="3">
    <source>
        <dbReference type="Proteomes" id="UP000678393"/>
    </source>
</evidence>
<dbReference type="Proteomes" id="UP000678393">
    <property type="component" value="Unassembled WGS sequence"/>
</dbReference>
<dbReference type="GO" id="GO:0032418">
    <property type="term" value="P:lysosome localization"/>
    <property type="evidence" value="ECO:0007669"/>
    <property type="project" value="TreeGrafter"/>
</dbReference>
<evidence type="ECO:0000259" key="1">
    <source>
        <dbReference type="Pfam" id="PF15702"/>
    </source>
</evidence>
<name>A0A8S3YNA4_9EUPU</name>
<dbReference type="GO" id="GO:0031084">
    <property type="term" value="C:BLOC-2 complex"/>
    <property type="evidence" value="ECO:0007669"/>
    <property type="project" value="TreeGrafter"/>
</dbReference>
<protein>
    <recommendedName>
        <fullName evidence="1">BLOC-2 complex member HPS6 N-terminal domain-containing protein</fullName>
    </recommendedName>
</protein>
<reference evidence="2" key="1">
    <citation type="submission" date="2021-04" db="EMBL/GenBank/DDBJ databases">
        <authorList>
            <consortium name="Molecular Ecology Group"/>
        </authorList>
    </citation>
    <scope>NUCLEOTIDE SEQUENCE</scope>
</reference>
<proteinExistence type="predicted"/>
<dbReference type="GO" id="GO:0072657">
    <property type="term" value="P:protein localization to membrane"/>
    <property type="evidence" value="ECO:0007669"/>
    <property type="project" value="TreeGrafter"/>
</dbReference>
<dbReference type="InterPro" id="IPR017218">
    <property type="entry name" value="BLOC-2_complex_Hps6_subunit"/>
</dbReference>
<dbReference type="InterPro" id="IPR046823">
    <property type="entry name" value="HPS6_N"/>
</dbReference>
<dbReference type="OrthoDB" id="8581967at2759"/>
<dbReference type="PANTHER" id="PTHR14696">
    <property type="entry name" value="HERMANSKY-PUDLAK SYNDROME 6 PROTEIN"/>
    <property type="match status" value="1"/>
</dbReference>
<accession>A0A8S3YNA4</accession>
<dbReference type="AlphaFoldDB" id="A0A8S3YNA4"/>
<comment type="caution">
    <text evidence="2">The sequence shown here is derived from an EMBL/GenBank/DDBJ whole genome shotgun (WGS) entry which is preliminary data.</text>
</comment>
<dbReference type="GO" id="GO:0005765">
    <property type="term" value="C:lysosomal membrane"/>
    <property type="evidence" value="ECO:0007669"/>
    <property type="project" value="TreeGrafter"/>
</dbReference>
<sequence>MEIHVQNVIQSMPLCRTDLITDVLHNRLYGDVSQVWQLQGHILVATDEGRKLFTFDCKPVNQHQVFASKCLDFPVLSTPLVDVLMLSPELIVLVDTAGLAMFWRFTSEFSWLHEGNIQICTSRGAEIISVAYVSGCNTLFWCEKQPAKSLSELSSNTLFTFCICKWELCSEHTQSSVFIKNCPPADVHAMSSHCLFIATQFHSEQVTIHVVYSPPSNKHLSLFIGEEYIDCPIESANDVVDFQEAVILNLSVLMQTEPGQGDCGVRSDCMNGQVAALNSSGQLKVYTCSSDSGKMQLSQKMVTLSDEYGKVYQGDSKHWFLHRGRIGIICSSAVSLFRVEDGKQVSRCTHNCLHQVQQVITSSSPVFLAWLLTPDHLFALKGIETQNKEMYTAIDKLPSDHLLQTETLRLAHLHELRMCGYNQTHIKELEQLKDKWNNVRHLLHHSHVSAVIAPYLEDYWRLEKLSQSLLDSETQTLLKAQVNSAQQMIKTLMESRSLSKSVFHAKLVWLSEVHPHELLDYLCQGITVDCDVVLPSEMKKWQSLLGMDRGDLLKFEFACRLFFQLLPAKLLNFVKCAESVSEQTIGVSAFVRKKNSLIYYKTAWECLPSSQTSCDPNTAASVKAQLILASEHENCEEIALKYLLHHGLWSEAVDLLKQQTQSQGLPAYLHLTVKALTNSHVLSSYVANLTAVMPSWKSFISFSQLAMERPEIRQQQLSNSVEDVFCQEDSDIKLMAVRPFLLNLIKK</sequence>
<evidence type="ECO:0000313" key="2">
    <source>
        <dbReference type="EMBL" id="CAG5115836.1"/>
    </source>
</evidence>
<dbReference type="PANTHER" id="PTHR14696:SF2">
    <property type="entry name" value="BLOC-2 COMPLEX MEMBER HPS6"/>
    <property type="match status" value="1"/>
</dbReference>
<dbReference type="EMBL" id="CAJHNH020000170">
    <property type="protein sequence ID" value="CAG5115836.1"/>
    <property type="molecule type" value="Genomic_DNA"/>
</dbReference>
<gene>
    <name evidence="2" type="ORF">CUNI_LOCUS1394</name>
</gene>
<dbReference type="Pfam" id="PF15702">
    <property type="entry name" value="HPS6"/>
    <property type="match status" value="1"/>
</dbReference>
<organism evidence="2 3">
    <name type="scientific">Candidula unifasciata</name>
    <dbReference type="NCBI Taxonomy" id="100452"/>
    <lineage>
        <taxon>Eukaryota</taxon>
        <taxon>Metazoa</taxon>
        <taxon>Spiralia</taxon>
        <taxon>Lophotrochozoa</taxon>
        <taxon>Mollusca</taxon>
        <taxon>Gastropoda</taxon>
        <taxon>Heterobranchia</taxon>
        <taxon>Euthyneura</taxon>
        <taxon>Panpulmonata</taxon>
        <taxon>Eupulmonata</taxon>
        <taxon>Stylommatophora</taxon>
        <taxon>Helicina</taxon>
        <taxon>Helicoidea</taxon>
        <taxon>Geomitridae</taxon>
        <taxon>Candidula</taxon>
    </lineage>
</organism>
<keyword evidence="3" id="KW-1185">Reference proteome</keyword>
<feature type="domain" description="BLOC-2 complex member HPS6 N-terminal" evidence="1">
    <location>
        <begin position="74"/>
        <end position="218"/>
    </location>
</feature>